<dbReference type="GO" id="GO:0008757">
    <property type="term" value="F:S-adenosylmethionine-dependent methyltransferase activity"/>
    <property type="evidence" value="ECO:0007669"/>
    <property type="project" value="InterPro"/>
</dbReference>
<dbReference type="OrthoDB" id="3355826at2759"/>
<dbReference type="Pfam" id="PF08241">
    <property type="entry name" value="Methyltransf_11"/>
    <property type="match status" value="1"/>
</dbReference>
<protein>
    <submittedName>
        <fullName evidence="2">S-adenosyl-L-methionine-dependent methyltransferase</fullName>
    </submittedName>
</protein>
<name>A0A9P6EC66_9AGAR</name>
<organism evidence="2 3">
    <name type="scientific">Crepidotus variabilis</name>
    <dbReference type="NCBI Taxonomy" id="179855"/>
    <lineage>
        <taxon>Eukaryota</taxon>
        <taxon>Fungi</taxon>
        <taxon>Dikarya</taxon>
        <taxon>Basidiomycota</taxon>
        <taxon>Agaricomycotina</taxon>
        <taxon>Agaricomycetes</taxon>
        <taxon>Agaricomycetidae</taxon>
        <taxon>Agaricales</taxon>
        <taxon>Agaricineae</taxon>
        <taxon>Crepidotaceae</taxon>
        <taxon>Crepidotus</taxon>
    </lineage>
</organism>
<dbReference type="AlphaFoldDB" id="A0A9P6EC66"/>
<evidence type="ECO:0000259" key="1">
    <source>
        <dbReference type="Pfam" id="PF08241"/>
    </source>
</evidence>
<dbReference type="GO" id="GO:0032259">
    <property type="term" value="P:methylation"/>
    <property type="evidence" value="ECO:0007669"/>
    <property type="project" value="UniProtKB-KW"/>
</dbReference>
<dbReference type="InterPro" id="IPR013216">
    <property type="entry name" value="Methyltransf_11"/>
</dbReference>
<comment type="caution">
    <text evidence="2">The sequence shown here is derived from an EMBL/GenBank/DDBJ whole genome shotgun (WGS) entry which is preliminary data.</text>
</comment>
<dbReference type="CDD" id="cd02440">
    <property type="entry name" value="AdoMet_MTases"/>
    <property type="match status" value="1"/>
</dbReference>
<dbReference type="SUPFAM" id="SSF53335">
    <property type="entry name" value="S-adenosyl-L-methionine-dependent methyltransferases"/>
    <property type="match status" value="1"/>
</dbReference>
<dbReference type="EMBL" id="MU157868">
    <property type="protein sequence ID" value="KAF9526751.1"/>
    <property type="molecule type" value="Genomic_DNA"/>
</dbReference>
<gene>
    <name evidence="2" type="ORF">CPB83DRAFT_816655</name>
</gene>
<dbReference type="Proteomes" id="UP000807306">
    <property type="component" value="Unassembled WGS sequence"/>
</dbReference>
<feature type="domain" description="Methyltransferase type 11" evidence="1">
    <location>
        <begin position="53"/>
        <end position="146"/>
    </location>
</feature>
<reference evidence="2" key="1">
    <citation type="submission" date="2020-11" db="EMBL/GenBank/DDBJ databases">
        <authorList>
            <consortium name="DOE Joint Genome Institute"/>
            <person name="Ahrendt S."/>
            <person name="Riley R."/>
            <person name="Andreopoulos W."/>
            <person name="Labutti K."/>
            <person name="Pangilinan J."/>
            <person name="Ruiz-Duenas F.J."/>
            <person name="Barrasa J.M."/>
            <person name="Sanchez-Garcia M."/>
            <person name="Camarero S."/>
            <person name="Miyauchi S."/>
            <person name="Serrano A."/>
            <person name="Linde D."/>
            <person name="Babiker R."/>
            <person name="Drula E."/>
            <person name="Ayuso-Fernandez I."/>
            <person name="Pacheco R."/>
            <person name="Padilla G."/>
            <person name="Ferreira P."/>
            <person name="Barriuso J."/>
            <person name="Kellner H."/>
            <person name="Castanera R."/>
            <person name="Alfaro M."/>
            <person name="Ramirez L."/>
            <person name="Pisabarro A.G."/>
            <person name="Kuo A."/>
            <person name="Tritt A."/>
            <person name="Lipzen A."/>
            <person name="He G."/>
            <person name="Yan M."/>
            <person name="Ng V."/>
            <person name="Cullen D."/>
            <person name="Martin F."/>
            <person name="Rosso M.-N."/>
            <person name="Henrissat B."/>
            <person name="Hibbett D."/>
            <person name="Martinez A.T."/>
            <person name="Grigoriev I.V."/>
        </authorList>
    </citation>
    <scope>NUCLEOTIDE SEQUENCE</scope>
    <source>
        <strain evidence="2">CBS 506.95</strain>
    </source>
</reference>
<proteinExistence type="predicted"/>
<keyword evidence="2" id="KW-0489">Methyltransferase</keyword>
<evidence type="ECO:0000313" key="3">
    <source>
        <dbReference type="Proteomes" id="UP000807306"/>
    </source>
</evidence>
<accession>A0A9P6EC66</accession>
<keyword evidence="2" id="KW-0808">Transferase</keyword>
<dbReference type="Gene3D" id="3.40.50.150">
    <property type="entry name" value="Vaccinia Virus protein VP39"/>
    <property type="match status" value="1"/>
</dbReference>
<evidence type="ECO:0000313" key="2">
    <source>
        <dbReference type="EMBL" id="KAF9526751.1"/>
    </source>
</evidence>
<sequence>MVPSAKPNSFTPKQAVSFSPQWLHYIQGNITHDIAQYALTLVPPITQTSIVHDNGCGYGAVTSLIASSATIPRKIHATDLVPPCEAYVREQANKNGWDFVETATMDATNLTGFANDTFTHSINNFILQPIIDPAKAAKEIYRTVKAASAGGSAIATTLGVTMHESAINLANEYTRGKNVALAIPWYEGRTSKEWLETQLKDAGFSSVEVSQSVGYTDVESLERWCSLMWSVLGVPAAGWTQADEEHWDKAIGLMIKDVKSNKDVDVRADGSARFKMVVYVAIASK</sequence>
<dbReference type="InterPro" id="IPR029063">
    <property type="entry name" value="SAM-dependent_MTases_sf"/>
</dbReference>
<keyword evidence="3" id="KW-1185">Reference proteome</keyword>